<evidence type="ECO:0000259" key="5">
    <source>
        <dbReference type="PROSITE" id="PS51898"/>
    </source>
</evidence>
<feature type="domain" description="Tyr recombinase" evidence="5">
    <location>
        <begin position="156"/>
        <end position="338"/>
    </location>
</feature>
<dbReference type="GO" id="GO:0006310">
    <property type="term" value="P:DNA recombination"/>
    <property type="evidence" value="ECO:0007669"/>
    <property type="project" value="UniProtKB-KW"/>
</dbReference>
<dbReference type="GO" id="GO:0015074">
    <property type="term" value="P:DNA integration"/>
    <property type="evidence" value="ECO:0007669"/>
    <property type="project" value="InterPro"/>
</dbReference>
<proteinExistence type="inferred from homology"/>
<reference evidence="7" key="1">
    <citation type="submission" date="2019-12" db="EMBL/GenBank/DDBJ databases">
        <title>Microbes associate with the intestines of laboratory mice.</title>
        <authorList>
            <person name="Navarre W."/>
            <person name="Wong E."/>
        </authorList>
    </citation>
    <scope>NUCLEOTIDE SEQUENCE</scope>
    <source>
        <strain evidence="7">NM79_F5</strain>
    </source>
</reference>
<dbReference type="GO" id="GO:0003677">
    <property type="term" value="F:DNA binding"/>
    <property type="evidence" value="ECO:0007669"/>
    <property type="project" value="UniProtKB-UniRule"/>
</dbReference>
<dbReference type="InterPro" id="IPR010998">
    <property type="entry name" value="Integrase_recombinase_N"/>
</dbReference>
<dbReference type="SUPFAM" id="SSF56349">
    <property type="entry name" value="DNA breaking-rejoining enzymes"/>
    <property type="match status" value="1"/>
</dbReference>
<dbReference type="AlphaFoldDB" id="A0A964RTA0"/>
<dbReference type="EMBL" id="WSRQ01000153">
    <property type="protein sequence ID" value="MVX67429.1"/>
    <property type="molecule type" value="Genomic_DNA"/>
</dbReference>
<organism evidence="7 8">
    <name type="scientific">Clostridium chromiireducens</name>
    <dbReference type="NCBI Taxonomy" id="225345"/>
    <lineage>
        <taxon>Bacteria</taxon>
        <taxon>Bacillati</taxon>
        <taxon>Bacillota</taxon>
        <taxon>Clostridia</taxon>
        <taxon>Eubacteriales</taxon>
        <taxon>Clostridiaceae</taxon>
        <taxon>Clostridium</taxon>
    </lineage>
</organism>
<evidence type="ECO:0000313" key="7">
    <source>
        <dbReference type="EMBL" id="MVX67429.1"/>
    </source>
</evidence>
<dbReference type="PANTHER" id="PTHR30349:SF41">
    <property type="entry name" value="INTEGRASE_RECOMBINASE PROTEIN MJ0367-RELATED"/>
    <property type="match status" value="1"/>
</dbReference>
<dbReference type="Pfam" id="PF00589">
    <property type="entry name" value="Phage_integrase"/>
    <property type="match status" value="1"/>
</dbReference>
<evidence type="ECO:0000259" key="6">
    <source>
        <dbReference type="PROSITE" id="PS51900"/>
    </source>
</evidence>
<gene>
    <name evidence="7" type="ORF">GKZ28_27900</name>
</gene>
<keyword evidence="2 4" id="KW-0238">DNA-binding</keyword>
<dbReference type="InterPro" id="IPR011010">
    <property type="entry name" value="DNA_brk_join_enz"/>
</dbReference>
<dbReference type="Proteomes" id="UP000656077">
    <property type="component" value="Unassembled WGS sequence"/>
</dbReference>
<dbReference type="CDD" id="cd00397">
    <property type="entry name" value="DNA_BRE_C"/>
    <property type="match status" value="1"/>
</dbReference>
<comment type="caution">
    <text evidence="7">The sequence shown here is derived from an EMBL/GenBank/DDBJ whole genome shotgun (WGS) entry which is preliminary data.</text>
</comment>
<evidence type="ECO:0000313" key="8">
    <source>
        <dbReference type="Proteomes" id="UP000656077"/>
    </source>
</evidence>
<sequence length="347" mass="40818">MNRRITMGCTADKQRVAQKSRKRITMGEVKAPVEPLHQEREQKEEFNIAEFFRLHEQFMIVKKLEGLANKTLSDHITFMRYFKDWLHGEVKDSENRVVEKGIFLEYIAYLFQREYKPCTINLRLRTLKCYLRWLYIERIISEDISPKIKLVKVPKDTKEPLTVVEVKKIFKVMDLVEYSQFRDYVIMMVILDCGVRINELLNVKVEDYNSKDKTIKISSETAKTREARILPISSKTARLLQRLITIAENNGEEYIFCSSYGGRIHTVNVIKNFEKYGKRAKVTNKQTTPHNYRRAFAVEAVKAGMDVFTLQKMLGHANITTTRIYVNLDNTHLIKAHERLNIINRFV</sequence>
<dbReference type="PROSITE" id="PS51900">
    <property type="entry name" value="CB"/>
    <property type="match status" value="1"/>
</dbReference>
<dbReference type="Gene3D" id="1.10.443.10">
    <property type="entry name" value="Intergrase catalytic core"/>
    <property type="match status" value="1"/>
</dbReference>
<evidence type="ECO:0000256" key="2">
    <source>
        <dbReference type="ARBA" id="ARBA00023125"/>
    </source>
</evidence>
<evidence type="ECO:0000256" key="1">
    <source>
        <dbReference type="ARBA" id="ARBA00008857"/>
    </source>
</evidence>
<dbReference type="Gene3D" id="1.10.150.130">
    <property type="match status" value="1"/>
</dbReference>
<name>A0A964RTA0_9CLOT</name>
<comment type="similarity">
    <text evidence="1">Belongs to the 'phage' integrase family.</text>
</comment>
<evidence type="ECO:0000256" key="4">
    <source>
        <dbReference type="PROSITE-ProRule" id="PRU01248"/>
    </source>
</evidence>
<accession>A0A964RTA0</accession>
<dbReference type="PROSITE" id="PS51898">
    <property type="entry name" value="TYR_RECOMBINASE"/>
    <property type="match status" value="1"/>
</dbReference>
<dbReference type="InterPro" id="IPR002104">
    <property type="entry name" value="Integrase_catalytic"/>
</dbReference>
<dbReference type="InterPro" id="IPR013762">
    <property type="entry name" value="Integrase-like_cat_sf"/>
</dbReference>
<dbReference type="PANTHER" id="PTHR30349">
    <property type="entry name" value="PHAGE INTEGRASE-RELATED"/>
    <property type="match status" value="1"/>
</dbReference>
<protein>
    <submittedName>
        <fullName evidence="7">Tyrosine-type recombinase/integrase</fullName>
    </submittedName>
</protein>
<dbReference type="InterPro" id="IPR044068">
    <property type="entry name" value="CB"/>
</dbReference>
<feature type="domain" description="Core-binding (CB)" evidence="6">
    <location>
        <begin position="42"/>
        <end position="135"/>
    </location>
</feature>
<evidence type="ECO:0000256" key="3">
    <source>
        <dbReference type="ARBA" id="ARBA00023172"/>
    </source>
</evidence>
<dbReference type="InterPro" id="IPR050090">
    <property type="entry name" value="Tyrosine_recombinase_XerCD"/>
</dbReference>
<keyword evidence="3" id="KW-0233">DNA recombination</keyword>